<organism evidence="2 3">
    <name type="scientific">Timema podura</name>
    <name type="common">Walking stick</name>
    <dbReference type="NCBI Taxonomy" id="61482"/>
    <lineage>
        <taxon>Eukaryota</taxon>
        <taxon>Metazoa</taxon>
        <taxon>Ecdysozoa</taxon>
        <taxon>Arthropoda</taxon>
        <taxon>Hexapoda</taxon>
        <taxon>Insecta</taxon>
        <taxon>Pterygota</taxon>
        <taxon>Neoptera</taxon>
        <taxon>Polyneoptera</taxon>
        <taxon>Phasmatodea</taxon>
        <taxon>Timematodea</taxon>
        <taxon>Timematoidea</taxon>
        <taxon>Timematidae</taxon>
        <taxon>Timema</taxon>
    </lineage>
</organism>
<sequence length="73" mass="8624">MPRNWQSGRPRKRTKKSKCKKAEWKKKKEALLEASRTNHLDVFQDEWQDRNVSPQPGPSGLHNKMNHSHTSLF</sequence>
<protein>
    <submittedName>
        <fullName evidence="2">Uncharacterized protein</fullName>
    </submittedName>
</protein>
<gene>
    <name evidence="2" type="ORF">TPAB3V08_LOCUS14043</name>
</gene>
<reference evidence="2" key="1">
    <citation type="submission" date="2021-03" db="EMBL/GenBank/DDBJ databases">
        <authorList>
            <person name="Tran Van P."/>
        </authorList>
    </citation>
    <scope>NUCLEOTIDE SEQUENCE</scope>
</reference>
<feature type="non-terminal residue" evidence="2">
    <location>
        <position position="73"/>
    </location>
</feature>
<evidence type="ECO:0000313" key="3">
    <source>
        <dbReference type="Proteomes" id="UP001153148"/>
    </source>
</evidence>
<comment type="caution">
    <text evidence="2">The sequence shown here is derived from an EMBL/GenBank/DDBJ whole genome shotgun (WGS) entry which is preliminary data.</text>
</comment>
<feature type="region of interest" description="Disordered" evidence="1">
    <location>
        <begin position="44"/>
        <end position="73"/>
    </location>
</feature>
<keyword evidence="3" id="KW-1185">Reference proteome</keyword>
<dbReference type="EMBL" id="CAJPIN010063390">
    <property type="protein sequence ID" value="CAG2067100.1"/>
    <property type="molecule type" value="Genomic_DNA"/>
</dbReference>
<dbReference type="Proteomes" id="UP001153148">
    <property type="component" value="Unassembled WGS sequence"/>
</dbReference>
<evidence type="ECO:0000256" key="1">
    <source>
        <dbReference type="SAM" id="MobiDB-lite"/>
    </source>
</evidence>
<evidence type="ECO:0000313" key="2">
    <source>
        <dbReference type="EMBL" id="CAG2067100.1"/>
    </source>
</evidence>
<name>A0ABN7PH55_TIMPD</name>
<accession>A0ABN7PH55</accession>
<proteinExistence type="predicted"/>
<feature type="region of interest" description="Disordered" evidence="1">
    <location>
        <begin position="1"/>
        <end position="26"/>
    </location>
</feature>
<feature type="compositionally biased region" description="Basic residues" evidence="1">
    <location>
        <begin position="9"/>
        <end position="26"/>
    </location>
</feature>